<accession>X0LWT1</accession>
<sequence>MGYGNTEQAACAYLRRRDRGAADGVELPARGRGDRP</sequence>
<gene>
    <name evidence="1" type="ORF">FOTG_18602</name>
</gene>
<dbReference type="EMBL" id="JH658207">
    <property type="protein sequence ID" value="EXM12925.1"/>
    <property type="molecule type" value="Genomic_DNA"/>
</dbReference>
<organism evidence="1">
    <name type="scientific">Fusarium oxysporum f. sp. vasinfectum 25433</name>
    <dbReference type="NCBI Taxonomy" id="1089449"/>
    <lineage>
        <taxon>Eukaryota</taxon>
        <taxon>Fungi</taxon>
        <taxon>Dikarya</taxon>
        <taxon>Ascomycota</taxon>
        <taxon>Pezizomycotina</taxon>
        <taxon>Sordariomycetes</taxon>
        <taxon>Hypocreomycetidae</taxon>
        <taxon>Hypocreales</taxon>
        <taxon>Nectriaceae</taxon>
        <taxon>Fusarium</taxon>
        <taxon>Fusarium oxysporum species complex</taxon>
    </lineage>
</organism>
<evidence type="ECO:0000313" key="1">
    <source>
        <dbReference type="EMBL" id="EXM12925.1"/>
    </source>
</evidence>
<protein>
    <submittedName>
        <fullName evidence="1">Uncharacterized protein</fullName>
    </submittedName>
</protein>
<reference evidence="1" key="2">
    <citation type="submission" date="2012-05" db="EMBL/GenBank/DDBJ databases">
        <title>The Genome Annotation of Fusarium oxysporum Cotton.</title>
        <authorList>
            <consortium name="The Broad Institute Genomics Platform"/>
            <person name="Ma L.-J."/>
            <person name="Corby-Kistler H."/>
            <person name="Broz K."/>
            <person name="Gale L.R."/>
            <person name="Jonkers W."/>
            <person name="O'Donnell K."/>
            <person name="Ploetz R."/>
            <person name="Steinberg C."/>
            <person name="Schwartz D.C."/>
            <person name="VanEtten H."/>
            <person name="Zhou S."/>
            <person name="Young S.K."/>
            <person name="Zeng Q."/>
            <person name="Gargeya S."/>
            <person name="Fitzgerald M."/>
            <person name="Abouelleil A."/>
            <person name="Alvarado L."/>
            <person name="Chapman S.B."/>
            <person name="Gainer-Dewar J."/>
            <person name="Goldberg J."/>
            <person name="Griggs A."/>
            <person name="Gujja S."/>
            <person name="Hansen M."/>
            <person name="Howarth C."/>
            <person name="Imamovic A."/>
            <person name="Ireland A."/>
            <person name="Larimer J."/>
            <person name="McCowan C."/>
            <person name="Murphy C."/>
            <person name="Pearson M."/>
            <person name="Poon T.W."/>
            <person name="Priest M."/>
            <person name="Roberts A."/>
            <person name="Saif S."/>
            <person name="Shea T."/>
            <person name="Sykes S."/>
            <person name="Wortman J."/>
            <person name="Nusbaum C."/>
            <person name="Birren B."/>
        </authorList>
    </citation>
    <scope>NUCLEOTIDE SEQUENCE</scope>
    <source>
        <strain evidence="1">25433</strain>
    </source>
</reference>
<dbReference type="AlphaFoldDB" id="X0LWT1"/>
<dbReference type="HOGENOM" id="CLU_3359730_0_0_1"/>
<dbReference type="Proteomes" id="UP000030701">
    <property type="component" value="Unassembled WGS sequence"/>
</dbReference>
<reference evidence="1" key="1">
    <citation type="submission" date="2011-11" db="EMBL/GenBank/DDBJ databases">
        <title>The Genome Sequence of Fusarium oxysporum Cotton.</title>
        <authorList>
            <consortium name="The Broad Institute Genome Sequencing Platform"/>
            <person name="Ma L.-J."/>
            <person name="Gale L.R."/>
            <person name="Schwartz D.C."/>
            <person name="Zhou S."/>
            <person name="Corby-Kistler H."/>
            <person name="Young S.K."/>
            <person name="Zeng Q."/>
            <person name="Gargeya S."/>
            <person name="Fitzgerald M."/>
            <person name="Haas B."/>
            <person name="Abouelleil A."/>
            <person name="Alvarado L."/>
            <person name="Arachchi H.M."/>
            <person name="Berlin A."/>
            <person name="Brown A."/>
            <person name="Chapman S.B."/>
            <person name="Chen Z."/>
            <person name="Dunbar C."/>
            <person name="Freedman E."/>
            <person name="Gearin G."/>
            <person name="Goldberg J."/>
            <person name="Griggs A."/>
            <person name="Gujja S."/>
            <person name="Heiman D."/>
            <person name="Howarth C."/>
            <person name="Larson L."/>
            <person name="Lui A."/>
            <person name="MacDonald P.J.P."/>
            <person name="Montmayeur A."/>
            <person name="Murphy C."/>
            <person name="Neiman D."/>
            <person name="Pearson M."/>
            <person name="Priest M."/>
            <person name="Roberts A."/>
            <person name="Saif S."/>
            <person name="Shea T."/>
            <person name="Shenoy N."/>
            <person name="Sisk P."/>
            <person name="Stolte C."/>
            <person name="Sykes S."/>
            <person name="Wortman J."/>
            <person name="Nusbaum C."/>
            <person name="Birren B."/>
        </authorList>
    </citation>
    <scope>NUCLEOTIDE SEQUENCE [LARGE SCALE GENOMIC DNA]</scope>
    <source>
        <strain evidence="1">25433</strain>
    </source>
</reference>
<proteinExistence type="predicted"/>
<name>X0LWT1_FUSOX</name>